<dbReference type="InterPro" id="IPR001156">
    <property type="entry name" value="Transferrin-like_dom"/>
</dbReference>
<proteinExistence type="evidence at protein level"/>
<dbReference type="Gene3D" id="3.40.190.10">
    <property type="entry name" value="Periplasmic binding protein-like II"/>
    <property type="match status" value="4"/>
</dbReference>
<reference evidence="4" key="3">
    <citation type="submission" date="2025-09" db="UniProtKB">
        <authorList>
            <consortium name="Ensembl"/>
        </authorList>
    </citation>
    <scope>IDENTIFICATION</scope>
    <source>
        <strain evidence="4">Brown Norway</strain>
    </source>
</reference>
<dbReference type="Pfam" id="PF00405">
    <property type="entry name" value="Transferrin"/>
    <property type="match status" value="2"/>
</dbReference>
<accession>A0ABK0LXQ3</accession>
<keyword evidence="2" id="KW-1015">Disulfide bond</keyword>
<organism evidence="4 5">
    <name type="scientific">Rattus norvegicus</name>
    <name type="common">Rat</name>
    <dbReference type="NCBI Taxonomy" id="10116"/>
    <lineage>
        <taxon>Eukaryota</taxon>
        <taxon>Metazoa</taxon>
        <taxon>Chordata</taxon>
        <taxon>Craniata</taxon>
        <taxon>Vertebrata</taxon>
        <taxon>Euteleostomi</taxon>
        <taxon>Mammalia</taxon>
        <taxon>Eutheria</taxon>
        <taxon>Euarchontoglires</taxon>
        <taxon>Glires</taxon>
        <taxon>Rodentia</taxon>
        <taxon>Myomorpha</taxon>
        <taxon>Muroidea</taxon>
        <taxon>Muridae</taxon>
        <taxon>Murinae</taxon>
        <taxon>Rattus</taxon>
    </lineage>
</organism>
<keyword evidence="5" id="KW-1185">Reference proteome</keyword>
<feature type="domain" description="Transferrin-like" evidence="3">
    <location>
        <begin position="463"/>
        <end position="793"/>
    </location>
</feature>
<dbReference type="PROSITE" id="PS51408">
    <property type="entry name" value="TRANSFERRIN_LIKE_4"/>
    <property type="match status" value="2"/>
</dbReference>
<keyword evidence="6" id="KW-1267">Proteomics identification</keyword>
<dbReference type="InterPro" id="IPR016357">
    <property type="entry name" value="Transferrin"/>
</dbReference>
<keyword evidence="1" id="KW-0677">Repeat</keyword>
<dbReference type="PRINTS" id="PR00422">
    <property type="entry name" value="TRANSFERRIN"/>
</dbReference>
<dbReference type="PROSITE" id="PS00205">
    <property type="entry name" value="TRANSFERRIN_LIKE_1"/>
    <property type="match status" value="2"/>
</dbReference>
<evidence type="ECO:0000313" key="4">
    <source>
        <dbReference type="Ensembl" id="ENSRNOP00000108990.1"/>
    </source>
</evidence>
<dbReference type="CDD" id="cd13617">
    <property type="entry name" value="PBP2_transferrin_C"/>
    <property type="match status" value="1"/>
</dbReference>
<dbReference type="PANTHER" id="PTHR11485:SF20">
    <property type="entry name" value="INHIBITOR OF CARBONIC ANHYDRASE"/>
    <property type="match status" value="1"/>
</dbReference>
<dbReference type="Proteomes" id="UP000002494">
    <property type="component" value="Chromosome 8"/>
</dbReference>
<dbReference type="SMART" id="SM00094">
    <property type="entry name" value="TR_FER"/>
    <property type="match status" value="2"/>
</dbReference>
<reference evidence="4" key="2">
    <citation type="submission" date="2025-08" db="UniProtKB">
        <authorList>
            <consortium name="Ensembl"/>
        </authorList>
    </citation>
    <scope>IDENTIFICATION</scope>
    <source>
        <strain evidence="4">Brown Norway</strain>
    </source>
</reference>
<name>A0ABK0LXQ3_RAT</name>
<gene>
    <name evidence="4" type="primary">Inhca</name>
</gene>
<dbReference type="PROSITE" id="PS00207">
    <property type="entry name" value="TRANSFERRIN_LIKE_3"/>
    <property type="match status" value="1"/>
</dbReference>
<dbReference type="InterPro" id="IPR018195">
    <property type="entry name" value="Transferrin_Fe_BS"/>
</dbReference>
<dbReference type="PANTHER" id="PTHR11485">
    <property type="entry name" value="TRANSFERRIN"/>
    <property type="match status" value="1"/>
</dbReference>
<evidence type="ECO:0000256" key="1">
    <source>
        <dbReference type="ARBA" id="ARBA00022737"/>
    </source>
</evidence>
<dbReference type="CDD" id="cd13618">
    <property type="entry name" value="PBP2_transferrin_N"/>
    <property type="match status" value="1"/>
</dbReference>
<dbReference type="SUPFAM" id="SSF53850">
    <property type="entry name" value="Periplasmic binding protein-like II"/>
    <property type="match status" value="2"/>
</dbReference>
<dbReference type="Ensembl" id="ENSRNOT00000138054.1">
    <property type="protein sequence ID" value="ENSRNOP00000108990.1"/>
    <property type="gene ID" value="ENSRNOG00000009434.9"/>
</dbReference>
<dbReference type="PIRSF" id="PIRSF002549">
    <property type="entry name" value="Transferrin"/>
    <property type="match status" value="1"/>
</dbReference>
<feature type="domain" description="Transferrin-like" evidence="3">
    <location>
        <begin position="133"/>
        <end position="455"/>
    </location>
</feature>
<sequence>MDLCMRRFRLGGTHGSWPGPAGCRTDQQKSRTCRSGARGPAANSPHCAGQCTRKYSKKLIAACIWKNDKAEVTQPCGPGCSWENKKFCICARAVPEPGLTQLGQHYCSPVNTVSLPGSHIRNRLCLAVPEKTIRWCIVSDHEATKCSSFRDNMKKVLPAGGPAVACVRKTSHLECIRDISANKIDAVTVDGALVAEADLPHHSLKPIMAEYYGSKDDPQTHYYVVAVVKKGTGFQLNQLQGKKSCHASLGWSAGWYVPLSVLLPSGSRETAAATFFSSSCVPCADGKMFPRLCQLCSGKGTDKCSCSSGEPYFGYWGALKCLQDGTGDVSFVRHLTVFEVMPRKADRDQYELLCPDNTRRPVDEYEQCYLARVPSHVVVARSVDGKEDSIQELLRVAQEHFGKDKSSTFQLFGSPHGKDLLFTDAACGLLRVPPKMDIGLYLGYELLSAIRNLKRGSEDSRRVKWCAVGQQERAKCDHWSAVSGGALACATEETPEDCIAAVMKGEADAVNLDGGFAYIAGHCGLVPGLGENYLSPHSSERLGSKCVNAALEGYYVVAVVKKSDVGITWNSLQGKKSCHTAVGTSAGWNVPMSLIYNQTGSCKFDEFFSGGCAPGANPDSRLCALCAGGNEPAHMCAANNDEGYHGSSGALRCLVEKGDVAFMKHPTVLQNTDGKNPESWAKGLKHEDFELLCLDGTRKPVTEAQNCHLDRVPNHAVFSRKDKVDFVQRMLFNQQELFGRNGFEYRMFQMFESSHKDLLFSDDTECLSNLQNKATYKTYLGPQYLTLMDNFRQCLSSELLDACTFHKH</sequence>
<evidence type="ECO:0007829" key="6">
    <source>
        <dbReference type="PeptideAtlas" id="A0ABK0LXQ3"/>
    </source>
</evidence>
<dbReference type="RGD" id="1310507">
    <property type="gene designation" value="Inhca"/>
</dbReference>
<evidence type="ECO:0000256" key="2">
    <source>
        <dbReference type="ARBA" id="ARBA00023157"/>
    </source>
</evidence>
<evidence type="ECO:0000259" key="3">
    <source>
        <dbReference type="PROSITE" id="PS51408"/>
    </source>
</evidence>
<protein>
    <submittedName>
        <fullName evidence="4">Inhibitor of carbonic anhydrase</fullName>
    </submittedName>
</protein>
<evidence type="ECO:0000313" key="5">
    <source>
        <dbReference type="Proteomes" id="UP000002494"/>
    </source>
</evidence>
<dbReference type="GeneTree" id="ENSGT00940000163596"/>
<reference evidence="4" key="1">
    <citation type="submission" date="2024-01" db="EMBL/GenBank/DDBJ databases">
        <title>GRCr8: a new rat reference genome assembly contstructed from accurate long reads and long range scaffolding.</title>
        <authorList>
            <person name="Doris P.A."/>
            <person name="Kalbfleisch T."/>
            <person name="Li K."/>
            <person name="Howe K."/>
            <person name="Wood J."/>
        </authorList>
    </citation>
    <scope>NUCLEOTIDE SEQUENCE [LARGE SCALE GENOMIC DNA]</scope>
    <source>
        <strain evidence="4">Brown Norway</strain>
    </source>
</reference>